<evidence type="ECO:0000256" key="4">
    <source>
        <dbReference type="ARBA" id="ARBA00023004"/>
    </source>
</evidence>
<dbReference type="Pfam" id="PF01814">
    <property type="entry name" value="Hemerythrin"/>
    <property type="match status" value="1"/>
</dbReference>
<dbReference type="Proteomes" id="UP000574761">
    <property type="component" value="Unassembled WGS sequence"/>
</dbReference>
<evidence type="ECO:0000313" key="7">
    <source>
        <dbReference type="Proteomes" id="UP000574761"/>
    </source>
</evidence>
<evidence type="ECO:0000256" key="2">
    <source>
        <dbReference type="ARBA" id="ARBA00022490"/>
    </source>
</evidence>
<dbReference type="Pfam" id="PF04405">
    <property type="entry name" value="ScdA_N"/>
    <property type="match status" value="1"/>
</dbReference>
<comment type="caution">
    <text evidence="6">The sequence shown here is derived from an EMBL/GenBank/DDBJ whole genome shotgun (WGS) entry which is preliminary data.</text>
</comment>
<keyword evidence="4" id="KW-0408">Iron</keyword>
<dbReference type="Gene3D" id="1.20.120.520">
    <property type="entry name" value="nmb1532 protein domain like"/>
    <property type="match status" value="1"/>
</dbReference>
<dbReference type="RefSeq" id="WP_183799508.1">
    <property type="nucleotide sequence ID" value="NZ_JACIEE010000002.1"/>
</dbReference>
<organism evidence="6 7">
    <name type="scientific">Mycoplana azooxidifex</name>
    <dbReference type="NCBI Taxonomy" id="1636188"/>
    <lineage>
        <taxon>Bacteria</taxon>
        <taxon>Pseudomonadati</taxon>
        <taxon>Pseudomonadota</taxon>
        <taxon>Alphaproteobacteria</taxon>
        <taxon>Hyphomicrobiales</taxon>
        <taxon>Rhizobiaceae</taxon>
        <taxon>Mycoplana</taxon>
    </lineage>
</organism>
<evidence type="ECO:0000313" key="6">
    <source>
        <dbReference type="EMBL" id="MBB3975635.1"/>
    </source>
</evidence>
<proteinExistence type="predicted"/>
<reference evidence="6 7" key="1">
    <citation type="submission" date="2020-08" db="EMBL/GenBank/DDBJ databases">
        <title>Genomic Encyclopedia of Type Strains, Phase IV (KMG-IV): sequencing the most valuable type-strain genomes for metagenomic binning, comparative biology and taxonomic classification.</title>
        <authorList>
            <person name="Goeker M."/>
        </authorList>
    </citation>
    <scope>NUCLEOTIDE SEQUENCE [LARGE SCALE GENOMIC DNA]</scope>
    <source>
        <strain evidence="6 7">DSM 100211</strain>
    </source>
</reference>
<dbReference type="EMBL" id="JACIEE010000002">
    <property type="protein sequence ID" value="MBB3975635.1"/>
    <property type="molecule type" value="Genomic_DNA"/>
</dbReference>
<dbReference type="PANTHER" id="PTHR36438">
    <property type="entry name" value="IRON-SULFUR CLUSTER REPAIR PROTEIN YTFE"/>
    <property type="match status" value="1"/>
</dbReference>
<sequence length="223" mass="24338">MIEITPDKTVSAISATLPGAAELFRRAGINFCCGGNVTLTDAATEAGLEPEALVAELEALLAAAGRDAPEETGLLIDHLINRYHLVHRTELEWLIPLAQKVERVHGDRPNAPNGLADALIELREELEGHMRREEQILFPMMKRGGSATIDHPLAQTRHEHGDTAKLLGRIEHATNGLNLPQGACGSWTALYTGLRKFCDDLVTHMLLEDAVLFPRFEQKGASA</sequence>
<dbReference type="GO" id="GO:0005737">
    <property type="term" value="C:cytoplasm"/>
    <property type="evidence" value="ECO:0007669"/>
    <property type="project" value="UniProtKB-SubCell"/>
</dbReference>
<keyword evidence="2" id="KW-0963">Cytoplasm</keyword>
<evidence type="ECO:0000256" key="3">
    <source>
        <dbReference type="ARBA" id="ARBA00022723"/>
    </source>
</evidence>
<comment type="subcellular location">
    <subcellularLocation>
        <location evidence="1">Cytoplasm</location>
    </subcellularLocation>
</comment>
<dbReference type="Gene3D" id="1.10.3910.10">
    <property type="entry name" value="SP0561-like"/>
    <property type="match status" value="1"/>
</dbReference>
<dbReference type="AlphaFoldDB" id="A0A7W6GHP3"/>
<evidence type="ECO:0000256" key="1">
    <source>
        <dbReference type="ARBA" id="ARBA00004496"/>
    </source>
</evidence>
<gene>
    <name evidence="6" type="ORF">GGQ64_000822</name>
</gene>
<keyword evidence="3" id="KW-0479">Metal-binding</keyword>
<dbReference type="GO" id="GO:0046872">
    <property type="term" value="F:metal ion binding"/>
    <property type="evidence" value="ECO:0007669"/>
    <property type="project" value="UniProtKB-KW"/>
</dbReference>
<accession>A0A7W6GHP3</accession>
<name>A0A7W6GHP3_9HYPH</name>
<dbReference type="PANTHER" id="PTHR36438:SF1">
    <property type="entry name" value="IRON-SULFUR CLUSTER REPAIR PROTEIN YTFE"/>
    <property type="match status" value="1"/>
</dbReference>
<feature type="domain" description="Hemerythrin-like" evidence="5">
    <location>
        <begin position="76"/>
        <end position="215"/>
    </location>
</feature>
<keyword evidence="7" id="KW-1185">Reference proteome</keyword>
<evidence type="ECO:0000259" key="5">
    <source>
        <dbReference type="Pfam" id="PF01814"/>
    </source>
</evidence>
<protein>
    <submittedName>
        <fullName evidence="6">Regulator of cell morphogenesis and NO signaling</fullName>
    </submittedName>
</protein>
<dbReference type="InterPro" id="IPR012312">
    <property type="entry name" value="Hemerythrin-like"/>
</dbReference>
<dbReference type="InterPro" id="IPR038062">
    <property type="entry name" value="ScdA-like_N_sf"/>
</dbReference>
<dbReference type="InterPro" id="IPR019903">
    <property type="entry name" value="RIC_family"/>
</dbReference>